<comment type="caution">
    <text evidence="7">The sequence shown here is derived from an EMBL/GenBank/DDBJ whole genome shotgun (WGS) entry which is preliminary data.</text>
</comment>
<dbReference type="PANTHER" id="PTHR13887">
    <property type="entry name" value="GLUTATHIONE S-TRANSFERASE KAPPA"/>
    <property type="match status" value="1"/>
</dbReference>
<dbReference type="InterPro" id="IPR012336">
    <property type="entry name" value="Thioredoxin-like_fold"/>
</dbReference>
<dbReference type="SUPFAM" id="SSF52833">
    <property type="entry name" value="Thioredoxin-like"/>
    <property type="match status" value="1"/>
</dbReference>
<organism evidence="7 8">
    <name type="scientific">Candidatus Komeilibacteria bacterium RIFCSPHIGHO2_01_FULL_52_14</name>
    <dbReference type="NCBI Taxonomy" id="1798549"/>
    <lineage>
        <taxon>Bacteria</taxon>
        <taxon>Candidatus Komeiliibacteriota</taxon>
    </lineage>
</organism>
<comment type="similarity">
    <text evidence="1">Belongs to the thioredoxin family. DsbA subfamily.</text>
</comment>
<name>A0A1G2BIY2_9BACT</name>
<reference evidence="7 8" key="1">
    <citation type="journal article" date="2016" name="Nat. Commun.">
        <title>Thousands of microbial genomes shed light on interconnected biogeochemical processes in an aquifer system.</title>
        <authorList>
            <person name="Anantharaman K."/>
            <person name="Brown C.T."/>
            <person name="Hug L.A."/>
            <person name="Sharon I."/>
            <person name="Castelle C.J."/>
            <person name="Probst A.J."/>
            <person name="Thomas B.C."/>
            <person name="Singh A."/>
            <person name="Wilkins M.J."/>
            <person name="Karaoz U."/>
            <person name="Brodie E.L."/>
            <person name="Williams K.H."/>
            <person name="Hubbard S.S."/>
            <person name="Banfield J.F."/>
        </authorList>
    </citation>
    <scope>NUCLEOTIDE SEQUENCE [LARGE SCALE GENOMIC DNA]</scope>
</reference>
<dbReference type="Proteomes" id="UP000177817">
    <property type="component" value="Unassembled WGS sequence"/>
</dbReference>
<keyword evidence="3" id="KW-0560">Oxidoreductase</keyword>
<dbReference type="EMBL" id="MHKK01000040">
    <property type="protein sequence ID" value="OGY89173.1"/>
    <property type="molecule type" value="Genomic_DNA"/>
</dbReference>
<dbReference type="Pfam" id="PF13462">
    <property type="entry name" value="Thioredoxin_4"/>
    <property type="match status" value="1"/>
</dbReference>
<dbReference type="Gene3D" id="3.40.30.10">
    <property type="entry name" value="Glutaredoxin"/>
    <property type="match status" value="1"/>
</dbReference>
<evidence type="ECO:0000256" key="5">
    <source>
        <dbReference type="ARBA" id="ARBA00023284"/>
    </source>
</evidence>
<keyword evidence="4" id="KW-1015">Disulfide bond</keyword>
<evidence type="ECO:0000313" key="7">
    <source>
        <dbReference type="EMBL" id="OGY89173.1"/>
    </source>
</evidence>
<evidence type="ECO:0000256" key="3">
    <source>
        <dbReference type="ARBA" id="ARBA00023002"/>
    </source>
</evidence>
<feature type="domain" description="Thioredoxin" evidence="6">
    <location>
        <begin position="30"/>
        <end position="208"/>
    </location>
</feature>
<evidence type="ECO:0000256" key="1">
    <source>
        <dbReference type="ARBA" id="ARBA00005791"/>
    </source>
</evidence>
<keyword evidence="5" id="KW-0676">Redox-active center</keyword>
<dbReference type="InterPro" id="IPR013766">
    <property type="entry name" value="Thioredoxin_domain"/>
</dbReference>
<dbReference type="GO" id="GO:0016491">
    <property type="term" value="F:oxidoreductase activity"/>
    <property type="evidence" value="ECO:0007669"/>
    <property type="project" value="UniProtKB-KW"/>
</dbReference>
<dbReference type="AlphaFoldDB" id="A0A1G2BIY2"/>
<evidence type="ECO:0000313" key="8">
    <source>
        <dbReference type="Proteomes" id="UP000177817"/>
    </source>
</evidence>
<dbReference type="PANTHER" id="PTHR13887:SF14">
    <property type="entry name" value="DISULFIDE BOND FORMATION PROTEIN D"/>
    <property type="match status" value="1"/>
</dbReference>
<dbReference type="PROSITE" id="PS51352">
    <property type="entry name" value="THIOREDOXIN_2"/>
    <property type="match status" value="1"/>
</dbReference>
<proteinExistence type="inferred from homology"/>
<evidence type="ECO:0000256" key="2">
    <source>
        <dbReference type="ARBA" id="ARBA00022729"/>
    </source>
</evidence>
<gene>
    <name evidence="7" type="ORF">A2677_02415</name>
</gene>
<evidence type="ECO:0000256" key="4">
    <source>
        <dbReference type="ARBA" id="ARBA00023157"/>
    </source>
</evidence>
<dbReference type="InterPro" id="IPR036249">
    <property type="entry name" value="Thioredoxin-like_sf"/>
</dbReference>
<accession>A0A1G2BIY2</accession>
<protein>
    <recommendedName>
        <fullName evidence="6">Thioredoxin domain-containing protein</fullName>
    </recommendedName>
</protein>
<sequence length="215" mass="23638">MKMFIATAIVALVVLAAGFILVGLRQPTQVSVSETVPRVLTPNETDPSVGRRDAPVTVIIAASFTCPHCREESAVLDQIAALYPDKVRIIWKDLPESYEESFTAAIAARCAQQQGRFWQYRDLLFTKRELLSALTLYPLWAKQLGLLQPEFERCFQTQETRPLVEYNISEALASGISGVPYVQVDDEPGVQGTIGLAQLRGMIDSALAQAPSANN</sequence>
<evidence type="ECO:0000259" key="6">
    <source>
        <dbReference type="PROSITE" id="PS51352"/>
    </source>
</evidence>
<keyword evidence="2" id="KW-0732">Signal</keyword>